<keyword evidence="4" id="KW-0456">Lyase</keyword>
<dbReference type="PANTHER" id="PTHR30246">
    <property type="entry name" value="2-KETO-3-DEOXY-6-PHOSPHOGLUCONATE ALDOLASE"/>
    <property type="match status" value="1"/>
</dbReference>
<evidence type="ECO:0000256" key="2">
    <source>
        <dbReference type="ARBA" id="ARBA00006906"/>
    </source>
</evidence>
<keyword evidence="7" id="KW-1185">Reference proteome</keyword>
<dbReference type="EMBL" id="BJXX01000181">
    <property type="protein sequence ID" value="GEN36351.1"/>
    <property type="molecule type" value="Genomic_DNA"/>
</dbReference>
<dbReference type="Gene3D" id="3.20.20.70">
    <property type="entry name" value="Aldolase class I"/>
    <property type="match status" value="1"/>
</dbReference>
<evidence type="ECO:0000313" key="6">
    <source>
        <dbReference type="EMBL" id="GEN36351.1"/>
    </source>
</evidence>
<dbReference type="GO" id="GO:0016829">
    <property type="term" value="F:lyase activity"/>
    <property type="evidence" value="ECO:0007669"/>
    <property type="project" value="UniProtKB-KW"/>
</dbReference>
<dbReference type="InterPro" id="IPR013785">
    <property type="entry name" value="Aldolase_TIM"/>
</dbReference>
<evidence type="ECO:0000256" key="3">
    <source>
        <dbReference type="ARBA" id="ARBA00011233"/>
    </source>
</evidence>
<reference evidence="6 7" key="1">
    <citation type="submission" date="2019-07" db="EMBL/GenBank/DDBJ databases">
        <title>Whole genome shotgun sequence of Aneurinibacillus danicus NBRC 102444.</title>
        <authorList>
            <person name="Hosoyama A."/>
            <person name="Uohara A."/>
            <person name="Ohji S."/>
            <person name="Ichikawa N."/>
        </authorList>
    </citation>
    <scope>NUCLEOTIDE SEQUENCE [LARGE SCALE GENOMIC DNA]</scope>
    <source>
        <strain evidence="6 7">NBRC 102444</strain>
    </source>
</reference>
<dbReference type="RefSeq" id="WP_146811988.1">
    <property type="nucleotide sequence ID" value="NZ_BJXX01000181.1"/>
</dbReference>
<evidence type="ECO:0000256" key="5">
    <source>
        <dbReference type="ARBA" id="ARBA00023277"/>
    </source>
</evidence>
<dbReference type="PANTHER" id="PTHR30246:SF1">
    <property type="entry name" value="2-DEHYDRO-3-DEOXY-6-PHOSPHOGALACTONATE ALDOLASE-RELATED"/>
    <property type="match status" value="1"/>
</dbReference>
<protein>
    <submittedName>
        <fullName evidence="6">2-dehydro-3-deoxy-phosphogluconate aldolase</fullName>
    </submittedName>
</protein>
<evidence type="ECO:0000256" key="1">
    <source>
        <dbReference type="ARBA" id="ARBA00004761"/>
    </source>
</evidence>
<sequence length="216" mass="22749">MIPKVNILQKIVDGGIIAVLRQVPQEQSEALAQSLIEGGVTALEVTVDTPGAFETIKRLSDTFGDRAVIGAGTVLDAESARLAILNGADFIFSPSLHQDVIRMALRYGKAAIPGVMSPTEMITAMEWGADMVKIFPAAALGPRYIKDVKAPLPHVPVIPSGGVNVDNIASFFEAGASAVGIGGNLVRVSKEETADFARIRDLAAKYAAAVKKARVQ</sequence>
<dbReference type="InterPro" id="IPR000887">
    <property type="entry name" value="Aldlse_KDPG_KHG"/>
</dbReference>
<dbReference type="SUPFAM" id="SSF51569">
    <property type="entry name" value="Aldolase"/>
    <property type="match status" value="1"/>
</dbReference>
<comment type="similarity">
    <text evidence="2">Belongs to the KHG/KDPG aldolase family.</text>
</comment>
<dbReference type="CDD" id="cd00452">
    <property type="entry name" value="KDPG_aldolase"/>
    <property type="match status" value="1"/>
</dbReference>
<dbReference type="NCBIfam" id="TIGR01182">
    <property type="entry name" value="eda"/>
    <property type="match status" value="1"/>
</dbReference>
<evidence type="ECO:0000256" key="4">
    <source>
        <dbReference type="ARBA" id="ARBA00023239"/>
    </source>
</evidence>
<proteinExistence type="inferred from homology"/>
<evidence type="ECO:0000313" key="7">
    <source>
        <dbReference type="Proteomes" id="UP000321157"/>
    </source>
</evidence>
<accession>A0A511VD53</accession>
<keyword evidence="5" id="KW-0119">Carbohydrate metabolism</keyword>
<comment type="pathway">
    <text evidence="1">Carbohydrate acid metabolism.</text>
</comment>
<dbReference type="OrthoDB" id="9802667at2"/>
<dbReference type="AlphaFoldDB" id="A0A511VD53"/>
<dbReference type="Proteomes" id="UP000321157">
    <property type="component" value="Unassembled WGS sequence"/>
</dbReference>
<dbReference type="Pfam" id="PF01081">
    <property type="entry name" value="Aldolase"/>
    <property type="match status" value="1"/>
</dbReference>
<comment type="subunit">
    <text evidence="3">Homotrimer.</text>
</comment>
<organism evidence="6 7">
    <name type="scientific">Aneurinibacillus danicus</name>
    <dbReference type="NCBI Taxonomy" id="267746"/>
    <lineage>
        <taxon>Bacteria</taxon>
        <taxon>Bacillati</taxon>
        <taxon>Bacillota</taxon>
        <taxon>Bacilli</taxon>
        <taxon>Bacillales</taxon>
        <taxon>Paenibacillaceae</taxon>
        <taxon>Aneurinibacillus group</taxon>
        <taxon>Aneurinibacillus</taxon>
    </lineage>
</organism>
<comment type="caution">
    <text evidence="6">The sequence shown here is derived from an EMBL/GenBank/DDBJ whole genome shotgun (WGS) entry which is preliminary data.</text>
</comment>
<name>A0A511VD53_9BACL</name>
<gene>
    <name evidence="6" type="ORF">ADA01nite_38110</name>
</gene>